<accession>A0ABT8X8R1</accession>
<dbReference type="PANTHER" id="PTHR43283">
    <property type="entry name" value="BETA-LACTAMASE-RELATED"/>
    <property type="match status" value="1"/>
</dbReference>
<evidence type="ECO:0000313" key="3">
    <source>
        <dbReference type="Proteomes" id="UP001177080"/>
    </source>
</evidence>
<reference evidence="2" key="1">
    <citation type="submission" date="2022-04" db="EMBL/GenBank/DDBJ databases">
        <title>Shinella lacus sp. nov., a novel member of the genus Shinella from water.</title>
        <authorList>
            <person name="Deng Y."/>
        </authorList>
    </citation>
    <scope>NUCLEOTIDE SEQUENCE</scope>
    <source>
        <strain evidence="2">JCM 31239</strain>
    </source>
</reference>
<dbReference type="SUPFAM" id="SSF56601">
    <property type="entry name" value="beta-lactamase/transpeptidase-like"/>
    <property type="match status" value="1"/>
</dbReference>
<feature type="domain" description="Beta-lactamase-related" evidence="1">
    <location>
        <begin position="38"/>
        <end position="322"/>
    </location>
</feature>
<dbReference type="InterPro" id="IPR001466">
    <property type="entry name" value="Beta-lactam-related"/>
</dbReference>
<evidence type="ECO:0000259" key="1">
    <source>
        <dbReference type="Pfam" id="PF00144"/>
    </source>
</evidence>
<dbReference type="Proteomes" id="UP001177080">
    <property type="component" value="Unassembled WGS sequence"/>
</dbReference>
<protein>
    <submittedName>
        <fullName evidence="2">Beta-lactamase family protein</fullName>
    </submittedName>
</protein>
<dbReference type="RefSeq" id="WP_244759246.1">
    <property type="nucleotide sequence ID" value="NZ_JALJCJ010000001.1"/>
</dbReference>
<sequence>MVETQWTKGAAEAAGFDAGLERKLLAGIESGLIRDVHAVLINRGDRLVLEHYRAAPDESWGRSLGTVAFDAGTLHDLRSVTKSVTSLLYGIALDRGLVPPPEAPLLAQFPEYADLAADPARAGQTIGHALSMTLGLAWDEYRSYADPLNSEIAMENAPDRYRFALEQAVVQTPGTHWTYSGGATALVGAIIERGTGQRIEDFAREALFTPLGITHFEWLSGADGVASPASGLRLTASDLLRIGRLVLDGGRVGDRQIVSRAWIDVSLAPKASTDDGLGYGYFWFLGEAPVLGAPKPWMAGFGNGGQRLWLMPEADIACVIFSGNYNAPDAWVSPTRLWREIVLANLTNL</sequence>
<comment type="caution">
    <text evidence="2">The sequence shown here is derived from an EMBL/GenBank/DDBJ whole genome shotgun (WGS) entry which is preliminary data.</text>
</comment>
<dbReference type="Pfam" id="PF00144">
    <property type="entry name" value="Beta-lactamase"/>
    <property type="match status" value="1"/>
</dbReference>
<proteinExistence type="predicted"/>
<keyword evidence="3" id="KW-1185">Reference proteome</keyword>
<dbReference type="PANTHER" id="PTHR43283:SF7">
    <property type="entry name" value="BETA-LACTAMASE-RELATED DOMAIN-CONTAINING PROTEIN"/>
    <property type="match status" value="1"/>
</dbReference>
<organism evidence="2 3">
    <name type="scientific">Shinella curvata</name>
    <dbReference type="NCBI Taxonomy" id="1817964"/>
    <lineage>
        <taxon>Bacteria</taxon>
        <taxon>Pseudomonadati</taxon>
        <taxon>Pseudomonadota</taxon>
        <taxon>Alphaproteobacteria</taxon>
        <taxon>Hyphomicrobiales</taxon>
        <taxon>Rhizobiaceae</taxon>
        <taxon>Shinella</taxon>
    </lineage>
</organism>
<dbReference type="Gene3D" id="3.40.710.10">
    <property type="entry name" value="DD-peptidase/beta-lactamase superfamily"/>
    <property type="match status" value="1"/>
</dbReference>
<name>A0ABT8X8R1_9HYPH</name>
<dbReference type="InterPro" id="IPR012338">
    <property type="entry name" value="Beta-lactam/transpept-like"/>
</dbReference>
<dbReference type="InterPro" id="IPR050789">
    <property type="entry name" value="Diverse_Enzym_Activities"/>
</dbReference>
<gene>
    <name evidence="2" type="ORF">GB928_001445</name>
</gene>
<dbReference type="EMBL" id="WHSC02000001">
    <property type="protein sequence ID" value="MDO6119839.1"/>
    <property type="molecule type" value="Genomic_DNA"/>
</dbReference>
<evidence type="ECO:0000313" key="2">
    <source>
        <dbReference type="EMBL" id="MDO6119839.1"/>
    </source>
</evidence>